<protein>
    <submittedName>
        <fullName evidence="2">Uncharacterized protein</fullName>
    </submittedName>
</protein>
<dbReference type="GeneID" id="94302118"/>
<comment type="caution">
    <text evidence="2">The sequence shown here is derived from an EMBL/GenBank/DDBJ whole genome shotgun (WGS) entry which is preliminary data.</text>
</comment>
<name>A0A9P8LL66_9EUKA</name>
<sequence length="176" mass="20536">MYTIIQMKPLQIHRNSERGFLPTIKNLERTYGKLVRTYDKDQDIMLLESYVRSAERKVPPRIDEQLYQDALTRIKRATIGTSKSVTQPTRQSSPTTPTQFIRQPQIDIFDDSTFDTSRAQFFSPKQKKPVQIPLSQLQFASTPFLMAEQRKTHMQNMRNNQSNVVTHRLAKYSNGQ</sequence>
<reference evidence="2 3" key="1">
    <citation type="journal article" date="2014" name="PLoS Genet.">
        <title>The Genome of Spironucleus salmonicida Highlights a Fish Pathogen Adapted to Fluctuating Environments.</title>
        <authorList>
            <person name="Xu F."/>
            <person name="Jerlstrom-Hultqvist J."/>
            <person name="Einarsson E."/>
            <person name="Astvaldsson A."/>
            <person name="Svard S.G."/>
            <person name="Andersson J.O."/>
        </authorList>
    </citation>
    <scope>NUCLEOTIDE SEQUENCE [LARGE SCALE GENOMIC DNA]</scope>
    <source>
        <strain evidence="2 3">ATCC 50377</strain>
    </source>
</reference>
<gene>
    <name evidence="2" type="ORF">SS50377_28095</name>
</gene>
<feature type="region of interest" description="Disordered" evidence="1">
    <location>
        <begin position="79"/>
        <end position="98"/>
    </location>
</feature>
<dbReference type="EMBL" id="AUWU02000008">
    <property type="protein sequence ID" value="KAH0570120.1"/>
    <property type="molecule type" value="Genomic_DNA"/>
</dbReference>
<evidence type="ECO:0000313" key="3">
    <source>
        <dbReference type="Proteomes" id="UP000018208"/>
    </source>
</evidence>
<accession>A0A9P8LL66</accession>
<evidence type="ECO:0000256" key="1">
    <source>
        <dbReference type="SAM" id="MobiDB-lite"/>
    </source>
</evidence>
<keyword evidence="3" id="KW-1185">Reference proteome</keyword>
<evidence type="ECO:0000313" key="2">
    <source>
        <dbReference type="EMBL" id="KAH0570120.1"/>
    </source>
</evidence>
<dbReference type="RefSeq" id="XP_067760893.1">
    <property type="nucleotide sequence ID" value="XM_067911871.1"/>
</dbReference>
<dbReference type="Proteomes" id="UP000018208">
    <property type="component" value="Unassembled WGS sequence"/>
</dbReference>
<dbReference type="AlphaFoldDB" id="A0A9P8LL66"/>
<proteinExistence type="predicted"/>
<organism evidence="2 3">
    <name type="scientific">Spironucleus salmonicida</name>
    <dbReference type="NCBI Taxonomy" id="348837"/>
    <lineage>
        <taxon>Eukaryota</taxon>
        <taxon>Metamonada</taxon>
        <taxon>Diplomonadida</taxon>
        <taxon>Hexamitidae</taxon>
        <taxon>Hexamitinae</taxon>
        <taxon>Spironucleus</taxon>
    </lineage>
</organism>
<feature type="compositionally biased region" description="Low complexity" evidence="1">
    <location>
        <begin position="84"/>
        <end position="98"/>
    </location>
</feature>
<dbReference type="KEGG" id="ssao:94302118"/>